<evidence type="ECO:0000256" key="5">
    <source>
        <dbReference type="ARBA" id="ARBA00022840"/>
    </source>
</evidence>
<protein>
    <recommendedName>
        <fullName evidence="9">Ribokinase</fullName>
        <shortName evidence="9">RK</shortName>
        <ecNumber evidence="9">2.7.1.15</ecNumber>
    </recommendedName>
</protein>
<comment type="similarity">
    <text evidence="9">Belongs to the carbohydrate kinase PfkB family. Ribokinase subfamily.</text>
</comment>
<reference evidence="11 12" key="1">
    <citation type="submission" date="2020-08" db="EMBL/GenBank/DDBJ databases">
        <title>Genome public.</title>
        <authorList>
            <person name="Liu C."/>
            <person name="Sun Q."/>
        </authorList>
    </citation>
    <scope>NUCLEOTIDE SEQUENCE [LARGE SCALE GENOMIC DNA]</scope>
    <source>
        <strain evidence="11 12">NSJ-46</strain>
    </source>
</reference>
<keyword evidence="5 9" id="KW-0067">ATP-binding</keyword>
<feature type="binding site" evidence="9">
    <location>
        <position position="285"/>
    </location>
    <ligand>
        <name>K(+)</name>
        <dbReference type="ChEBI" id="CHEBI:29103"/>
    </ligand>
</feature>
<keyword evidence="8 9" id="KW-0119">Carbohydrate metabolism</keyword>
<feature type="binding site" evidence="9">
    <location>
        <begin position="251"/>
        <end position="252"/>
    </location>
    <ligand>
        <name>ATP</name>
        <dbReference type="ChEBI" id="CHEBI:30616"/>
    </ligand>
</feature>
<feature type="binding site" evidence="9">
    <location>
        <begin position="12"/>
        <end position="14"/>
    </location>
    <ligand>
        <name>substrate</name>
    </ligand>
</feature>
<dbReference type="EMBL" id="JACRSZ010000012">
    <property type="protein sequence ID" value="MBC8573734.1"/>
    <property type="molecule type" value="Genomic_DNA"/>
</dbReference>
<feature type="active site" description="Proton acceptor" evidence="9">
    <location>
        <position position="252"/>
    </location>
</feature>
<comment type="subunit">
    <text evidence="9">Homodimer.</text>
</comment>
<keyword evidence="9" id="KW-0963">Cytoplasm</keyword>
<evidence type="ECO:0000256" key="1">
    <source>
        <dbReference type="ARBA" id="ARBA00022679"/>
    </source>
</evidence>
<evidence type="ECO:0000256" key="9">
    <source>
        <dbReference type="HAMAP-Rule" id="MF_01987"/>
    </source>
</evidence>
<feature type="domain" description="Carbohydrate kinase PfkB" evidence="10">
    <location>
        <begin position="3"/>
        <end position="294"/>
    </location>
</feature>
<comment type="function">
    <text evidence="9">Catalyzes the phosphorylation of ribose at O-5 in a reaction requiring ATP and magnesium. The resulting D-ribose-5-phosphate can then be used either for sythesis of nucleotides, histidine, and tryptophan, or as a component of the pentose phosphate pathway.</text>
</comment>
<name>A0ABR7NBN1_9FIRM</name>
<comment type="caution">
    <text evidence="11">The sequence shown here is derived from an EMBL/GenBank/DDBJ whole genome shotgun (WGS) entry which is preliminary data.</text>
</comment>
<feature type="binding site" evidence="9">
    <location>
        <position position="252"/>
    </location>
    <ligand>
        <name>substrate</name>
    </ligand>
</feature>
<feature type="binding site" evidence="9">
    <location>
        <position position="282"/>
    </location>
    <ligand>
        <name>K(+)</name>
        <dbReference type="ChEBI" id="CHEBI:29103"/>
    </ligand>
</feature>
<feature type="binding site" evidence="9">
    <location>
        <begin position="220"/>
        <end position="225"/>
    </location>
    <ligand>
        <name>ATP</name>
        <dbReference type="ChEBI" id="CHEBI:30616"/>
    </ligand>
</feature>
<sequence>MRKKVIVVGSLNYDIFTKIPHRPELGENLPVDEVSFSAGGKGANQAVQAAKLGMETYMAGCVGSDAMGDMLLASAEKFGLHTEYIRRTEEPTGMGLVSVLPDGSVYANIIRGANFAITREDVDRLGSLWDEAGYVMIQMEIPMDINRYVIDKAKAHGCKVVLNAAPAEKFENEYMKKCDILVVNEVEAGFYANEVIDSLEKACRLADKKAADMGNSWIITMGKQGAVVSNGQKHEVIPSEKVNAIETTGAGDSFIGGMIYALNHEMDLFDACRFATKCSAVTVSRVGAQDSMPTLKDLNTKQ</sequence>
<keyword evidence="2 9" id="KW-0479">Metal-binding</keyword>
<keyword evidence="3 9" id="KW-0547">Nucleotide-binding</keyword>
<evidence type="ECO:0000256" key="3">
    <source>
        <dbReference type="ARBA" id="ARBA00022741"/>
    </source>
</evidence>
<feature type="binding site" evidence="9">
    <location>
        <position position="287"/>
    </location>
    <ligand>
        <name>K(+)</name>
        <dbReference type="ChEBI" id="CHEBI:29103"/>
    </ligand>
</feature>
<dbReference type="HAMAP" id="MF_01987">
    <property type="entry name" value="Ribokinase"/>
    <property type="match status" value="1"/>
</dbReference>
<comment type="caution">
    <text evidence="9">Lacks conserved residue(s) required for the propagation of feature annotation.</text>
</comment>
<evidence type="ECO:0000259" key="10">
    <source>
        <dbReference type="Pfam" id="PF00294"/>
    </source>
</evidence>
<keyword evidence="4 9" id="KW-0418">Kinase</keyword>
<keyword evidence="12" id="KW-1185">Reference proteome</keyword>
<dbReference type="InterPro" id="IPR011611">
    <property type="entry name" value="PfkB_dom"/>
</dbReference>
<dbReference type="Pfam" id="PF00294">
    <property type="entry name" value="PfkB"/>
    <property type="match status" value="1"/>
</dbReference>
<comment type="activity regulation">
    <text evidence="9">Activated by a monovalent cation that binds near, but not in, the active site. The most likely occupant of the site in vivo is potassium. Ion binding induces a conformational change that may alter substrate affinity.</text>
</comment>
<dbReference type="PANTHER" id="PTHR10584:SF166">
    <property type="entry name" value="RIBOKINASE"/>
    <property type="match status" value="1"/>
</dbReference>
<comment type="subcellular location">
    <subcellularLocation>
        <location evidence="9">Cytoplasm</location>
    </subcellularLocation>
</comment>
<proteinExistence type="inferred from homology"/>
<accession>A0ABR7NBN1</accession>
<organism evidence="11 12">
    <name type="scientific">Jingyaoa shaoxingensis</name>
    <dbReference type="NCBI Taxonomy" id="2763671"/>
    <lineage>
        <taxon>Bacteria</taxon>
        <taxon>Bacillati</taxon>
        <taxon>Bacillota</taxon>
        <taxon>Clostridia</taxon>
        <taxon>Lachnospirales</taxon>
        <taxon>Lachnospiraceae</taxon>
        <taxon>Jingyaoa</taxon>
    </lineage>
</organism>
<dbReference type="InterPro" id="IPR002139">
    <property type="entry name" value="Ribo/fructo_kinase"/>
</dbReference>
<evidence type="ECO:0000256" key="4">
    <source>
        <dbReference type="ARBA" id="ARBA00022777"/>
    </source>
</evidence>
<dbReference type="InterPro" id="IPR011877">
    <property type="entry name" value="Ribokinase"/>
</dbReference>
<evidence type="ECO:0000313" key="12">
    <source>
        <dbReference type="Proteomes" id="UP000657421"/>
    </source>
</evidence>
<gene>
    <name evidence="9" type="primary">rbsK</name>
    <name evidence="11" type="ORF">H8716_11670</name>
</gene>
<evidence type="ECO:0000313" key="11">
    <source>
        <dbReference type="EMBL" id="MBC8573734.1"/>
    </source>
</evidence>
<keyword evidence="7 9" id="KW-0630">Potassium</keyword>
<dbReference type="RefSeq" id="WP_249309030.1">
    <property type="nucleotide sequence ID" value="NZ_JACRSZ010000012.1"/>
</dbReference>
<comment type="pathway">
    <text evidence="9">Carbohydrate metabolism; D-ribose degradation; D-ribose 5-phosphate from beta-D-ribopyranose: step 2/2.</text>
</comment>
<feature type="binding site" evidence="9">
    <location>
        <position position="248"/>
    </location>
    <ligand>
        <name>K(+)</name>
        <dbReference type="ChEBI" id="CHEBI:29103"/>
    </ligand>
</feature>
<comment type="cofactor">
    <cofactor evidence="9">
        <name>Mg(2+)</name>
        <dbReference type="ChEBI" id="CHEBI:18420"/>
    </cofactor>
    <text evidence="9">Requires a divalent cation, most likely magnesium in vivo, as an electrophilic catalyst to aid phosphoryl group transfer. It is the chelate of the metal and the nucleotide that is the actual substrate.</text>
</comment>
<dbReference type="CDD" id="cd01174">
    <property type="entry name" value="ribokinase"/>
    <property type="match status" value="1"/>
</dbReference>
<feature type="binding site" evidence="9">
    <location>
        <begin position="40"/>
        <end position="44"/>
    </location>
    <ligand>
        <name>substrate</name>
    </ligand>
</feature>
<feature type="binding site" evidence="9">
    <location>
        <position position="291"/>
    </location>
    <ligand>
        <name>K(+)</name>
        <dbReference type="ChEBI" id="CHEBI:29103"/>
    </ligand>
</feature>
<evidence type="ECO:0000256" key="8">
    <source>
        <dbReference type="ARBA" id="ARBA00023277"/>
    </source>
</evidence>
<evidence type="ECO:0000256" key="6">
    <source>
        <dbReference type="ARBA" id="ARBA00022842"/>
    </source>
</evidence>
<feature type="binding site" evidence="9">
    <location>
        <position position="184"/>
    </location>
    <ligand>
        <name>ATP</name>
        <dbReference type="ChEBI" id="CHEBI:30616"/>
    </ligand>
</feature>
<dbReference type="Proteomes" id="UP000657421">
    <property type="component" value="Unassembled WGS sequence"/>
</dbReference>
<evidence type="ECO:0000256" key="2">
    <source>
        <dbReference type="ARBA" id="ARBA00022723"/>
    </source>
</evidence>
<dbReference type="PANTHER" id="PTHR10584">
    <property type="entry name" value="SUGAR KINASE"/>
    <property type="match status" value="1"/>
</dbReference>
<keyword evidence="1 9" id="KW-0808">Transferase</keyword>
<feature type="binding site" evidence="9">
    <location>
        <position position="140"/>
    </location>
    <ligand>
        <name>substrate</name>
    </ligand>
</feature>
<comment type="catalytic activity">
    <reaction evidence="9">
        <text>D-ribose + ATP = D-ribose 5-phosphate + ADP + H(+)</text>
        <dbReference type="Rhea" id="RHEA:13697"/>
        <dbReference type="ChEBI" id="CHEBI:15378"/>
        <dbReference type="ChEBI" id="CHEBI:30616"/>
        <dbReference type="ChEBI" id="CHEBI:47013"/>
        <dbReference type="ChEBI" id="CHEBI:78346"/>
        <dbReference type="ChEBI" id="CHEBI:456216"/>
        <dbReference type="EC" id="2.7.1.15"/>
    </reaction>
</comment>
<dbReference type="EC" id="2.7.1.15" evidence="9"/>
<evidence type="ECO:0000256" key="7">
    <source>
        <dbReference type="ARBA" id="ARBA00022958"/>
    </source>
</evidence>
<dbReference type="PRINTS" id="PR00990">
    <property type="entry name" value="RIBOKINASE"/>
</dbReference>
<dbReference type="InterPro" id="IPR029056">
    <property type="entry name" value="Ribokinase-like"/>
</dbReference>
<dbReference type="SUPFAM" id="SSF53613">
    <property type="entry name" value="Ribokinase-like"/>
    <property type="match status" value="1"/>
</dbReference>
<keyword evidence="6 9" id="KW-0460">Magnesium</keyword>
<dbReference type="Gene3D" id="3.40.1190.20">
    <property type="match status" value="1"/>
</dbReference>